<keyword evidence="2" id="KW-1185">Reference proteome</keyword>
<reference evidence="1 2" key="1">
    <citation type="journal article" date="2024" name="G3 (Bethesda)">
        <title>Genome assembly of Hibiscus sabdariffa L. provides insights into metabolisms of medicinal natural products.</title>
        <authorList>
            <person name="Kim T."/>
        </authorList>
    </citation>
    <scope>NUCLEOTIDE SEQUENCE [LARGE SCALE GENOMIC DNA]</scope>
    <source>
        <strain evidence="1">TK-2024</strain>
        <tissue evidence="1">Old leaves</tissue>
    </source>
</reference>
<protein>
    <recommendedName>
        <fullName evidence="3">RNase H type-1 domain-containing protein</fullName>
    </recommendedName>
</protein>
<dbReference type="Proteomes" id="UP001396334">
    <property type="component" value="Unassembled WGS sequence"/>
</dbReference>
<dbReference type="EMBL" id="JBBPBN010000004">
    <property type="protein sequence ID" value="KAK9041844.1"/>
    <property type="molecule type" value="Genomic_DNA"/>
</dbReference>
<accession>A0ABR2TX30</accession>
<sequence>MASGYWFYVIRWTLFSPNCRVMGCTRHACSCLVLEYRRVVIETDCLEVVKILKRTSQVLSCSLGTNCAEEQHGFFSSSSTSVALVDDEKDRNLVDSMDVQEWSAAVNMNMVSFKLREDLDG</sequence>
<evidence type="ECO:0000313" key="1">
    <source>
        <dbReference type="EMBL" id="KAK9041844.1"/>
    </source>
</evidence>
<organism evidence="1 2">
    <name type="scientific">Hibiscus sabdariffa</name>
    <name type="common">roselle</name>
    <dbReference type="NCBI Taxonomy" id="183260"/>
    <lineage>
        <taxon>Eukaryota</taxon>
        <taxon>Viridiplantae</taxon>
        <taxon>Streptophyta</taxon>
        <taxon>Embryophyta</taxon>
        <taxon>Tracheophyta</taxon>
        <taxon>Spermatophyta</taxon>
        <taxon>Magnoliopsida</taxon>
        <taxon>eudicotyledons</taxon>
        <taxon>Gunneridae</taxon>
        <taxon>Pentapetalae</taxon>
        <taxon>rosids</taxon>
        <taxon>malvids</taxon>
        <taxon>Malvales</taxon>
        <taxon>Malvaceae</taxon>
        <taxon>Malvoideae</taxon>
        <taxon>Hibiscus</taxon>
    </lineage>
</organism>
<evidence type="ECO:0000313" key="2">
    <source>
        <dbReference type="Proteomes" id="UP001396334"/>
    </source>
</evidence>
<comment type="caution">
    <text evidence="1">The sequence shown here is derived from an EMBL/GenBank/DDBJ whole genome shotgun (WGS) entry which is preliminary data.</text>
</comment>
<proteinExistence type="predicted"/>
<evidence type="ECO:0008006" key="3">
    <source>
        <dbReference type="Google" id="ProtNLM"/>
    </source>
</evidence>
<gene>
    <name evidence="1" type="ORF">V6N11_016933</name>
</gene>
<name>A0ABR2TX30_9ROSI</name>